<dbReference type="Proteomes" id="UP001550739">
    <property type="component" value="Unassembled WGS sequence"/>
</dbReference>
<comment type="caution">
    <text evidence="2">The sequence shown here is derived from an EMBL/GenBank/DDBJ whole genome shotgun (WGS) entry which is preliminary data.</text>
</comment>
<sequence>MKALDAFHRNKLMADARRSECKACRVREPKQRAPRPDRKTCKGCQETKPLTDFYPQGKTFDSRCKPCRLAVEREKRSADPEKYRAWSRYWWRRNLDKAREIQRASYRQNRDYYAAKNAEWIRNNPEANRARRARYRARKAAAPGAGVTVAEWRALVEAYGGYCLCCLRNDLPLEADHVIPLALGGYHQIDNIQPLCRSCNASKADRVGQLDYRVYFDLAV</sequence>
<dbReference type="EMBL" id="JBEZVE010000019">
    <property type="protein sequence ID" value="MEU3785269.1"/>
    <property type="molecule type" value="Genomic_DNA"/>
</dbReference>
<keyword evidence="2" id="KW-0255">Endonuclease</keyword>
<proteinExistence type="predicted"/>
<organism evidence="2 3">
    <name type="scientific">Streptomyces sp. 900129855</name>
    <dbReference type="NCBI Taxonomy" id="3155129"/>
    <lineage>
        <taxon>Bacteria</taxon>
        <taxon>Bacillati</taxon>
        <taxon>Actinomycetota</taxon>
        <taxon>Actinomycetes</taxon>
        <taxon>Kitasatosporales</taxon>
        <taxon>Streptomycetaceae</taxon>
        <taxon>Streptomyces</taxon>
    </lineage>
</organism>
<dbReference type="CDD" id="cd00085">
    <property type="entry name" value="HNHc"/>
    <property type="match status" value="1"/>
</dbReference>
<dbReference type="InterPro" id="IPR029471">
    <property type="entry name" value="HNH_5"/>
</dbReference>
<name>A0ABV2ZRT5_9ACTN</name>
<accession>A0ABV2ZRT5</accession>
<protein>
    <submittedName>
        <fullName evidence="2">HNH endonuclease</fullName>
    </submittedName>
</protein>
<evidence type="ECO:0000313" key="2">
    <source>
        <dbReference type="EMBL" id="MEU3785269.1"/>
    </source>
</evidence>
<feature type="domain" description="HNH nuclease" evidence="1">
    <location>
        <begin position="151"/>
        <end position="201"/>
    </location>
</feature>
<dbReference type="GO" id="GO:0004519">
    <property type="term" value="F:endonuclease activity"/>
    <property type="evidence" value="ECO:0007669"/>
    <property type="project" value="UniProtKB-KW"/>
</dbReference>
<dbReference type="InterPro" id="IPR003615">
    <property type="entry name" value="HNH_nuc"/>
</dbReference>
<keyword evidence="3" id="KW-1185">Reference proteome</keyword>
<reference evidence="2 3" key="1">
    <citation type="submission" date="2024-06" db="EMBL/GenBank/DDBJ databases">
        <title>The Natural Products Discovery Center: Release of the First 8490 Sequenced Strains for Exploring Actinobacteria Biosynthetic Diversity.</title>
        <authorList>
            <person name="Kalkreuter E."/>
            <person name="Kautsar S.A."/>
            <person name="Yang D."/>
            <person name="Bader C.D."/>
            <person name="Teijaro C.N."/>
            <person name="Fluegel L."/>
            <person name="Davis C.M."/>
            <person name="Simpson J.R."/>
            <person name="Lauterbach L."/>
            <person name="Steele A.D."/>
            <person name="Gui C."/>
            <person name="Meng S."/>
            <person name="Li G."/>
            <person name="Viehrig K."/>
            <person name="Ye F."/>
            <person name="Su P."/>
            <person name="Kiefer A.F."/>
            <person name="Nichols A."/>
            <person name="Cepeda A.J."/>
            <person name="Yan W."/>
            <person name="Fan B."/>
            <person name="Jiang Y."/>
            <person name="Adhikari A."/>
            <person name="Zheng C.-J."/>
            <person name="Schuster L."/>
            <person name="Cowan T.M."/>
            <person name="Smanski M.J."/>
            <person name="Chevrette M.G."/>
            <person name="De Carvalho L.P.S."/>
            <person name="Shen B."/>
        </authorList>
    </citation>
    <scope>NUCLEOTIDE SEQUENCE [LARGE SCALE GENOMIC DNA]</scope>
    <source>
        <strain evidence="2 3">NPDC033843</strain>
    </source>
</reference>
<gene>
    <name evidence="2" type="ORF">AB0E89_32830</name>
</gene>
<keyword evidence="2" id="KW-0540">Nuclease</keyword>
<evidence type="ECO:0000259" key="1">
    <source>
        <dbReference type="SMART" id="SM00507"/>
    </source>
</evidence>
<dbReference type="SMART" id="SM00507">
    <property type="entry name" value="HNHc"/>
    <property type="match status" value="1"/>
</dbReference>
<dbReference type="Gene3D" id="1.10.30.50">
    <property type="match status" value="1"/>
</dbReference>
<keyword evidence="2" id="KW-0378">Hydrolase</keyword>
<evidence type="ECO:0000313" key="3">
    <source>
        <dbReference type="Proteomes" id="UP001550739"/>
    </source>
</evidence>
<dbReference type="Pfam" id="PF14279">
    <property type="entry name" value="HNH_5"/>
    <property type="match status" value="1"/>
</dbReference>
<dbReference type="RefSeq" id="WP_334580161.1">
    <property type="nucleotide sequence ID" value="NZ_JBEZVE010000019.1"/>
</dbReference>